<dbReference type="RefSeq" id="WP_008377093.1">
    <property type="nucleotide sequence ID" value="NZ_BAOP01000005.1"/>
</dbReference>
<keyword evidence="2" id="KW-1185">Reference proteome</keyword>
<proteinExistence type="predicted"/>
<evidence type="ECO:0000313" key="2">
    <source>
        <dbReference type="Proteomes" id="UP000035009"/>
    </source>
</evidence>
<evidence type="ECO:0000313" key="1">
    <source>
        <dbReference type="EMBL" id="GAC78910.1"/>
    </source>
</evidence>
<name>M3UHP8_GORML</name>
<sequence>MSRRKKTASKRRHGASPKLRLALRRAARAPVWEWPTIADELARDEGGSIDEWLKRMMRFEPSAERYGRVLPMRFELGDGVSLRDIVRTCSLVALEYEWDAATRRHRLLELEPTEEDEELIAAFDELSTALWWFQEAVDRHDDALGCAYEIPYALRQAMALFARHDELPRAS</sequence>
<protein>
    <submittedName>
        <fullName evidence="1">Uncharacterized protein</fullName>
    </submittedName>
</protein>
<reference evidence="1 2" key="1">
    <citation type="submission" date="2013-02" db="EMBL/GenBank/DDBJ databases">
        <title>Whole genome shotgun sequence of Gordonia malaquae NBRC 108250.</title>
        <authorList>
            <person name="Yoshida I."/>
            <person name="Hosoyama A."/>
            <person name="Tsuchikane K."/>
            <person name="Ando Y."/>
            <person name="Baba S."/>
            <person name="Ohji S."/>
            <person name="Hamada M."/>
            <person name="Tamura T."/>
            <person name="Yamazoe A."/>
            <person name="Yamazaki S."/>
            <person name="Fujita N."/>
        </authorList>
    </citation>
    <scope>NUCLEOTIDE SEQUENCE [LARGE SCALE GENOMIC DNA]</scope>
    <source>
        <strain evidence="1 2">NBRC 108250</strain>
    </source>
</reference>
<dbReference type="AlphaFoldDB" id="M3UHP8"/>
<dbReference type="EMBL" id="BAOP01000005">
    <property type="protein sequence ID" value="GAC78910.1"/>
    <property type="molecule type" value="Genomic_DNA"/>
</dbReference>
<dbReference type="Proteomes" id="UP000035009">
    <property type="component" value="Unassembled WGS sequence"/>
</dbReference>
<organism evidence="1 2">
    <name type="scientific">Gordonia malaquae NBRC 108250</name>
    <dbReference type="NCBI Taxonomy" id="1223542"/>
    <lineage>
        <taxon>Bacteria</taxon>
        <taxon>Bacillati</taxon>
        <taxon>Actinomycetota</taxon>
        <taxon>Actinomycetes</taxon>
        <taxon>Mycobacteriales</taxon>
        <taxon>Gordoniaceae</taxon>
        <taxon>Gordonia</taxon>
    </lineage>
</organism>
<dbReference type="OrthoDB" id="9987435at2"/>
<dbReference type="STRING" id="410332.SAMN04488550_0420"/>
<accession>M3UHP8</accession>
<gene>
    <name evidence="1" type="ORF">GM1_005_00930</name>
</gene>
<comment type="caution">
    <text evidence="1">The sequence shown here is derived from an EMBL/GenBank/DDBJ whole genome shotgun (WGS) entry which is preliminary data.</text>
</comment>